<reference evidence="1 2" key="1">
    <citation type="journal article" date="2023" name="Life. Sci Alliance">
        <title>Evolutionary insights into 3D genome organization and epigenetic landscape of Vigna mungo.</title>
        <authorList>
            <person name="Junaid A."/>
            <person name="Singh B."/>
            <person name="Bhatia S."/>
        </authorList>
    </citation>
    <scope>NUCLEOTIDE SEQUENCE [LARGE SCALE GENOMIC DNA]</scope>
    <source>
        <strain evidence="1">Urdbean</strain>
    </source>
</reference>
<accession>A0AAQ3RV92</accession>
<evidence type="ECO:0000313" key="2">
    <source>
        <dbReference type="Proteomes" id="UP001374535"/>
    </source>
</evidence>
<gene>
    <name evidence="1" type="ORF">V8G54_018987</name>
</gene>
<dbReference type="Proteomes" id="UP001374535">
    <property type="component" value="Chromosome 6"/>
</dbReference>
<dbReference type="AlphaFoldDB" id="A0AAQ3RV92"/>
<keyword evidence="2" id="KW-1185">Reference proteome</keyword>
<name>A0AAQ3RV92_VIGMU</name>
<protein>
    <submittedName>
        <fullName evidence="1">Uncharacterized protein</fullName>
    </submittedName>
</protein>
<dbReference type="EMBL" id="CP144695">
    <property type="protein sequence ID" value="WVZ05641.1"/>
    <property type="molecule type" value="Genomic_DNA"/>
</dbReference>
<organism evidence="1 2">
    <name type="scientific">Vigna mungo</name>
    <name type="common">Black gram</name>
    <name type="synonym">Phaseolus mungo</name>
    <dbReference type="NCBI Taxonomy" id="3915"/>
    <lineage>
        <taxon>Eukaryota</taxon>
        <taxon>Viridiplantae</taxon>
        <taxon>Streptophyta</taxon>
        <taxon>Embryophyta</taxon>
        <taxon>Tracheophyta</taxon>
        <taxon>Spermatophyta</taxon>
        <taxon>Magnoliopsida</taxon>
        <taxon>eudicotyledons</taxon>
        <taxon>Gunneridae</taxon>
        <taxon>Pentapetalae</taxon>
        <taxon>rosids</taxon>
        <taxon>fabids</taxon>
        <taxon>Fabales</taxon>
        <taxon>Fabaceae</taxon>
        <taxon>Papilionoideae</taxon>
        <taxon>50 kb inversion clade</taxon>
        <taxon>NPAAA clade</taxon>
        <taxon>indigoferoid/millettioid clade</taxon>
        <taxon>Phaseoleae</taxon>
        <taxon>Vigna</taxon>
    </lineage>
</organism>
<sequence length="116" mass="12792">MGDAIDLTGDGGVIKTILRKSKADAVGPTENFPLVDGSKVYERKNWKPIASTHVGSVANKTSYVASRRNVGIFHFGGEKRGYRFLVFVCRRRKGILWLGWELGRGLSLSSCFGTQE</sequence>
<evidence type="ECO:0000313" key="1">
    <source>
        <dbReference type="EMBL" id="WVZ05641.1"/>
    </source>
</evidence>
<proteinExistence type="predicted"/>